<sequence>MLLELRENTLIASVFNVPNVIEILYVCTFSCVCYRHCRFAFCVSVGKGLVRNECVCIFVVMLID</sequence>
<protein>
    <submittedName>
        <fullName evidence="1">Uncharacterized protein</fullName>
    </submittedName>
</protein>
<accession>A0A0E9VWJ1</accession>
<dbReference type="AlphaFoldDB" id="A0A0E9VWJ1"/>
<proteinExistence type="predicted"/>
<organism evidence="1">
    <name type="scientific">Anguilla anguilla</name>
    <name type="common">European freshwater eel</name>
    <name type="synonym">Muraena anguilla</name>
    <dbReference type="NCBI Taxonomy" id="7936"/>
    <lineage>
        <taxon>Eukaryota</taxon>
        <taxon>Metazoa</taxon>
        <taxon>Chordata</taxon>
        <taxon>Craniata</taxon>
        <taxon>Vertebrata</taxon>
        <taxon>Euteleostomi</taxon>
        <taxon>Actinopterygii</taxon>
        <taxon>Neopterygii</taxon>
        <taxon>Teleostei</taxon>
        <taxon>Anguilliformes</taxon>
        <taxon>Anguillidae</taxon>
        <taxon>Anguilla</taxon>
    </lineage>
</organism>
<evidence type="ECO:0000313" key="1">
    <source>
        <dbReference type="EMBL" id="JAH81675.1"/>
    </source>
</evidence>
<name>A0A0E9VWJ1_ANGAN</name>
<dbReference type="EMBL" id="GBXM01026902">
    <property type="protein sequence ID" value="JAH81675.1"/>
    <property type="molecule type" value="Transcribed_RNA"/>
</dbReference>
<reference evidence="1" key="1">
    <citation type="submission" date="2014-11" db="EMBL/GenBank/DDBJ databases">
        <authorList>
            <person name="Amaro Gonzalez C."/>
        </authorList>
    </citation>
    <scope>NUCLEOTIDE SEQUENCE</scope>
</reference>
<reference evidence="1" key="2">
    <citation type="journal article" date="2015" name="Fish Shellfish Immunol.">
        <title>Early steps in the European eel (Anguilla anguilla)-Vibrio vulnificus interaction in the gills: Role of the RtxA13 toxin.</title>
        <authorList>
            <person name="Callol A."/>
            <person name="Pajuelo D."/>
            <person name="Ebbesson L."/>
            <person name="Teles M."/>
            <person name="MacKenzie S."/>
            <person name="Amaro C."/>
        </authorList>
    </citation>
    <scope>NUCLEOTIDE SEQUENCE</scope>
</reference>